<feature type="domain" description="RNA polymerase sigma factor 70 region 4 type 2" evidence="6">
    <location>
        <begin position="129"/>
        <end position="181"/>
    </location>
</feature>
<keyword evidence="8" id="KW-1185">Reference proteome</keyword>
<comment type="similarity">
    <text evidence="1">Belongs to the sigma-70 factor family. ECF subfamily.</text>
</comment>
<dbReference type="InterPro" id="IPR013324">
    <property type="entry name" value="RNA_pol_sigma_r3/r4-like"/>
</dbReference>
<proteinExistence type="inferred from homology"/>
<dbReference type="CDD" id="cd06171">
    <property type="entry name" value="Sigma70_r4"/>
    <property type="match status" value="1"/>
</dbReference>
<dbReference type="InterPro" id="IPR013249">
    <property type="entry name" value="RNA_pol_sigma70_r4_t2"/>
</dbReference>
<keyword evidence="2" id="KW-0805">Transcription regulation</keyword>
<evidence type="ECO:0000256" key="1">
    <source>
        <dbReference type="ARBA" id="ARBA00010641"/>
    </source>
</evidence>
<feature type="region of interest" description="Disordered" evidence="5">
    <location>
        <begin position="95"/>
        <end position="123"/>
    </location>
</feature>
<dbReference type="Gene3D" id="1.10.1740.10">
    <property type="match status" value="1"/>
</dbReference>
<reference evidence="7" key="1">
    <citation type="submission" date="2022-08" db="EMBL/GenBank/DDBJ databases">
        <authorList>
            <person name="Deng Y."/>
            <person name="Han X.-F."/>
            <person name="Zhang Y.-Q."/>
        </authorList>
    </citation>
    <scope>NUCLEOTIDE SEQUENCE</scope>
    <source>
        <strain evidence="7">CPCC 205763</strain>
    </source>
</reference>
<evidence type="ECO:0000313" key="8">
    <source>
        <dbReference type="Proteomes" id="UP001165584"/>
    </source>
</evidence>
<dbReference type="Proteomes" id="UP001165584">
    <property type="component" value="Unassembled WGS sequence"/>
</dbReference>
<gene>
    <name evidence="7" type="ORF">N1027_17835</name>
</gene>
<keyword evidence="3" id="KW-0731">Sigma factor</keyword>
<feature type="compositionally biased region" description="Gly residues" evidence="5">
    <location>
        <begin position="109"/>
        <end position="122"/>
    </location>
</feature>
<dbReference type="SUPFAM" id="SSF88946">
    <property type="entry name" value="Sigma2 domain of RNA polymerase sigma factors"/>
    <property type="match status" value="1"/>
</dbReference>
<dbReference type="NCBIfam" id="TIGR02937">
    <property type="entry name" value="sigma70-ECF"/>
    <property type="match status" value="1"/>
</dbReference>
<dbReference type="EMBL" id="JANLCM010000002">
    <property type="protein sequence ID" value="MCS5719996.1"/>
    <property type="molecule type" value="Genomic_DNA"/>
</dbReference>
<dbReference type="SUPFAM" id="SSF88659">
    <property type="entry name" value="Sigma3 and sigma4 domains of RNA polymerase sigma factors"/>
    <property type="match status" value="1"/>
</dbReference>
<sequence>MKSTDRFDQHLHLVLEPLRRYLARRTDAATADDVLGETLLVLWRRADDIPEHDADALPWAIGVARFQLANAERTARRQRRLFARIVTVDRPEAAIDPHHGRASHDGDGWDGGGAGRWGGGQGDDGDAVERIRSALAALRPADAEILRLAVWDELGIPQIAMVLGITSNAASIRLHRARKRLRAEFERIGKGGGSSGHDGVKEGETA</sequence>
<dbReference type="RefSeq" id="WP_259509672.1">
    <property type="nucleotide sequence ID" value="NZ_JANLCM010000002.1"/>
</dbReference>
<dbReference type="Gene3D" id="1.10.10.10">
    <property type="entry name" value="Winged helix-like DNA-binding domain superfamily/Winged helix DNA-binding domain"/>
    <property type="match status" value="1"/>
</dbReference>
<evidence type="ECO:0000256" key="2">
    <source>
        <dbReference type="ARBA" id="ARBA00023015"/>
    </source>
</evidence>
<evidence type="ECO:0000256" key="3">
    <source>
        <dbReference type="ARBA" id="ARBA00023082"/>
    </source>
</evidence>
<evidence type="ECO:0000256" key="4">
    <source>
        <dbReference type="ARBA" id="ARBA00023163"/>
    </source>
</evidence>
<organism evidence="7 8">
    <name type="scientific">Herbiconiux aconitum</name>
    <dbReference type="NCBI Taxonomy" id="2970913"/>
    <lineage>
        <taxon>Bacteria</taxon>
        <taxon>Bacillati</taxon>
        <taxon>Actinomycetota</taxon>
        <taxon>Actinomycetes</taxon>
        <taxon>Micrococcales</taxon>
        <taxon>Microbacteriaceae</taxon>
        <taxon>Herbiconiux</taxon>
    </lineage>
</organism>
<evidence type="ECO:0000259" key="6">
    <source>
        <dbReference type="Pfam" id="PF08281"/>
    </source>
</evidence>
<keyword evidence="4" id="KW-0804">Transcription</keyword>
<dbReference type="PANTHER" id="PTHR43133">
    <property type="entry name" value="RNA POLYMERASE ECF-TYPE SIGMA FACTO"/>
    <property type="match status" value="1"/>
</dbReference>
<protein>
    <submittedName>
        <fullName evidence="7">Sigma-70 family RNA polymerase sigma factor</fullName>
    </submittedName>
</protein>
<comment type="caution">
    <text evidence="7">The sequence shown here is derived from an EMBL/GenBank/DDBJ whole genome shotgun (WGS) entry which is preliminary data.</text>
</comment>
<evidence type="ECO:0000313" key="7">
    <source>
        <dbReference type="EMBL" id="MCS5719996.1"/>
    </source>
</evidence>
<evidence type="ECO:0000256" key="5">
    <source>
        <dbReference type="SAM" id="MobiDB-lite"/>
    </source>
</evidence>
<dbReference type="InterPro" id="IPR039425">
    <property type="entry name" value="RNA_pol_sigma-70-like"/>
</dbReference>
<dbReference type="Pfam" id="PF08281">
    <property type="entry name" value="Sigma70_r4_2"/>
    <property type="match status" value="1"/>
</dbReference>
<dbReference type="InterPro" id="IPR036388">
    <property type="entry name" value="WH-like_DNA-bd_sf"/>
</dbReference>
<dbReference type="InterPro" id="IPR014284">
    <property type="entry name" value="RNA_pol_sigma-70_dom"/>
</dbReference>
<dbReference type="PANTHER" id="PTHR43133:SF25">
    <property type="entry name" value="RNA POLYMERASE SIGMA FACTOR RFAY-RELATED"/>
    <property type="match status" value="1"/>
</dbReference>
<dbReference type="InterPro" id="IPR013325">
    <property type="entry name" value="RNA_pol_sigma_r2"/>
</dbReference>
<feature type="compositionally biased region" description="Basic and acidic residues" evidence="5">
    <location>
        <begin position="95"/>
        <end position="107"/>
    </location>
</feature>
<accession>A0ABT2GUV1</accession>
<name>A0ABT2GUV1_9MICO</name>